<dbReference type="Proteomes" id="UP000279457">
    <property type="component" value="Unassembled WGS sequence"/>
</dbReference>
<comment type="caution">
    <text evidence="3">The sequence shown here is derived from an EMBL/GenBank/DDBJ whole genome shotgun (WGS) entry which is preliminary data.</text>
</comment>
<protein>
    <recommendedName>
        <fullName evidence="5">High mobility group protein Z</fullName>
    </recommendedName>
</protein>
<evidence type="ECO:0008006" key="5">
    <source>
        <dbReference type="Google" id="ProtNLM"/>
    </source>
</evidence>
<evidence type="ECO:0000313" key="3">
    <source>
        <dbReference type="EMBL" id="RQM36454.1"/>
    </source>
</evidence>
<dbReference type="AlphaFoldDB" id="A0A3N6RTZ8"/>
<name>A0A3N6RTZ8_9GAMM</name>
<gene>
    <name evidence="3" type="ORF">EB241_20555</name>
</gene>
<evidence type="ECO:0000256" key="2">
    <source>
        <dbReference type="SAM" id="Phobius"/>
    </source>
</evidence>
<feature type="transmembrane region" description="Helical" evidence="2">
    <location>
        <begin position="6"/>
        <end position="23"/>
    </location>
</feature>
<organism evidence="3 4">
    <name type="scientific">Erwinia psidii</name>
    <dbReference type="NCBI Taxonomy" id="69224"/>
    <lineage>
        <taxon>Bacteria</taxon>
        <taxon>Pseudomonadati</taxon>
        <taxon>Pseudomonadota</taxon>
        <taxon>Gammaproteobacteria</taxon>
        <taxon>Enterobacterales</taxon>
        <taxon>Erwiniaceae</taxon>
        <taxon>Erwinia</taxon>
    </lineage>
</organism>
<keyword evidence="2" id="KW-1133">Transmembrane helix</keyword>
<dbReference type="EMBL" id="RHHM01000023">
    <property type="protein sequence ID" value="RQM36454.1"/>
    <property type="molecule type" value="Genomic_DNA"/>
</dbReference>
<accession>A0A3N6RTZ8</accession>
<reference evidence="3 4" key="1">
    <citation type="submission" date="2018-10" db="EMBL/GenBank/DDBJ databases">
        <title>Draft genome sequence for the type isolate of Erwinia psidii, agent causal of bacterial blight in guava (Psidium guajava) and wilt and die-back of Eucalyptus spp.</title>
        <authorList>
            <person name="Hermenegildo P.S."/>
            <person name="Santos S.A."/>
            <person name="Guimaraes L.M.S."/>
            <person name="Vidigal P.M.P."/>
            <person name="Pereira I.C."/>
            <person name="Badel J.L."/>
            <person name="Alfenas-Zerbini P."/>
            <person name="Ferreira M.A.S.V."/>
            <person name="Alfenas A.C."/>
        </authorList>
    </citation>
    <scope>NUCLEOTIDE SEQUENCE [LARGE SCALE GENOMIC DNA]</scope>
    <source>
        <strain evidence="3 4">IBSBF 435</strain>
    </source>
</reference>
<evidence type="ECO:0000256" key="1">
    <source>
        <dbReference type="SAM" id="MobiDB-lite"/>
    </source>
</evidence>
<feature type="compositionally biased region" description="Basic residues" evidence="1">
    <location>
        <begin position="31"/>
        <end position="50"/>
    </location>
</feature>
<keyword evidence="4" id="KW-1185">Reference proteome</keyword>
<keyword evidence="2" id="KW-0812">Transmembrane</keyword>
<sequence>MNWPGSIYLMILLCGLVWMLVKIQRLSRLKNRLHRTGIRPPRRPLPHTRRSTSNPSGRSKHRDADD</sequence>
<feature type="region of interest" description="Disordered" evidence="1">
    <location>
        <begin position="31"/>
        <end position="66"/>
    </location>
</feature>
<evidence type="ECO:0000313" key="4">
    <source>
        <dbReference type="Proteomes" id="UP000279457"/>
    </source>
</evidence>
<keyword evidence="2" id="KW-0472">Membrane</keyword>
<proteinExistence type="predicted"/>